<feature type="region of interest" description="Disordered" evidence="1">
    <location>
        <begin position="1"/>
        <end position="41"/>
    </location>
</feature>
<dbReference type="EMBL" id="FUKO01000017">
    <property type="protein sequence ID" value="SJN26682.1"/>
    <property type="molecule type" value="Genomic_DNA"/>
</dbReference>
<dbReference type="AlphaFoldDB" id="A0A1R4J3R6"/>
<dbReference type="Proteomes" id="UP000196320">
    <property type="component" value="Unassembled WGS sequence"/>
</dbReference>
<gene>
    <name evidence="2" type="ORF">FM104_05390</name>
</gene>
<protein>
    <submittedName>
        <fullName evidence="2">Uncharacterized protein</fullName>
    </submittedName>
</protein>
<evidence type="ECO:0000313" key="2">
    <source>
        <dbReference type="EMBL" id="SJN26682.1"/>
    </source>
</evidence>
<evidence type="ECO:0000256" key="1">
    <source>
        <dbReference type="SAM" id="MobiDB-lite"/>
    </source>
</evidence>
<organism evidence="2 3">
    <name type="scientific">Microbacterium esteraromaticum</name>
    <dbReference type="NCBI Taxonomy" id="57043"/>
    <lineage>
        <taxon>Bacteria</taxon>
        <taxon>Bacillati</taxon>
        <taxon>Actinomycetota</taxon>
        <taxon>Actinomycetes</taxon>
        <taxon>Micrococcales</taxon>
        <taxon>Microbacteriaceae</taxon>
        <taxon>Microbacterium</taxon>
    </lineage>
</organism>
<reference evidence="2 3" key="1">
    <citation type="submission" date="2017-02" db="EMBL/GenBank/DDBJ databases">
        <authorList>
            <person name="Peterson S.W."/>
        </authorList>
    </citation>
    <scope>NUCLEOTIDE SEQUENCE [LARGE SCALE GENOMIC DNA]</scope>
    <source>
        <strain evidence="2 3">B Mb 05.01</strain>
    </source>
</reference>
<name>A0A1R4J3R6_9MICO</name>
<proteinExistence type="predicted"/>
<evidence type="ECO:0000313" key="3">
    <source>
        <dbReference type="Proteomes" id="UP000196320"/>
    </source>
</evidence>
<accession>A0A1R4J3R6</accession>
<keyword evidence="3" id="KW-1185">Reference proteome</keyword>
<sequence>MAPGSAPSLRRSRHSEGCRQLPHKCTSSEHPGRTASGRQLG</sequence>